<dbReference type="InterPro" id="IPR036291">
    <property type="entry name" value="NAD(P)-bd_dom_sf"/>
</dbReference>
<keyword evidence="1" id="KW-0560">Oxidoreductase</keyword>
<dbReference type="Gene3D" id="3.40.50.720">
    <property type="entry name" value="NAD(P)-binding Rossmann-like Domain"/>
    <property type="match status" value="1"/>
</dbReference>
<organism evidence="2 3">
    <name type="scientific">Marasmius tenuissimus</name>
    <dbReference type="NCBI Taxonomy" id="585030"/>
    <lineage>
        <taxon>Eukaryota</taxon>
        <taxon>Fungi</taxon>
        <taxon>Dikarya</taxon>
        <taxon>Basidiomycota</taxon>
        <taxon>Agaricomycotina</taxon>
        <taxon>Agaricomycetes</taxon>
        <taxon>Agaricomycetidae</taxon>
        <taxon>Agaricales</taxon>
        <taxon>Marasmiineae</taxon>
        <taxon>Marasmiaceae</taxon>
        <taxon>Marasmius</taxon>
    </lineage>
</organism>
<dbReference type="PRINTS" id="PR00081">
    <property type="entry name" value="GDHRDH"/>
</dbReference>
<reference evidence="2 3" key="1">
    <citation type="submission" date="2024-05" db="EMBL/GenBank/DDBJ databases">
        <title>A draft genome resource for the thread blight pathogen Marasmius tenuissimus strain MS-2.</title>
        <authorList>
            <person name="Yulfo-Soto G.E."/>
            <person name="Baruah I.K."/>
            <person name="Amoako-Attah I."/>
            <person name="Bukari Y."/>
            <person name="Meinhardt L.W."/>
            <person name="Bailey B.A."/>
            <person name="Cohen S.P."/>
        </authorList>
    </citation>
    <scope>NUCLEOTIDE SEQUENCE [LARGE SCALE GENOMIC DNA]</scope>
    <source>
        <strain evidence="2 3">MS-2</strain>
    </source>
</reference>
<evidence type="ECO:0000313" key="3">
    <source>
        <dbReference type="Proteomes" id="UP001437256"/>
    </source>
</evidence>
<dbReference type="InterPro" id="IPR002347">
    <property type="entry name" value="SDR_fam"/>
</dbReference>
<accession>A0ABR2ZXM9</accession>
<name>A0ABR2ZXM9_9AGAR</name>
<keyword evidence="3" id="KW-1185">Reference proteome</keyword>
<dbReference type="Pfam" id="PF00106">
    <property type="entry name" value="adh_short"/>
    <property type="match status" value="1"/>
</dbReference>
<dbReference type="PANTHER" id="PTHR43157">
    <property type="entry name" value="PHOSPHATIDYLINOSITOL-GLYCAN BIOSYNTHESIS CLASS F PROTEIN-RELATED"/>
    <property type="match status" value="1"/>
</dbReference>
<evidence type="ECO:0000313" key="2">
    <source>
        <dbReference type="EMBL" id="KAL0065037.1"/>
    </source>
</evidence>
<dbReference type="PANTHER" id="PTHR43157:SF31">
    <property type="entry name" value="PHOSPHATIDYLINOSITOL-GLYCAN BIOSYNTHESIS CLASS F PROTEIN"/>
    <property type="match status" value="1"/>
</dbReference>
<dbReference type="SUPFAM" id="SSF51735">
    <property type="entry name" value="NAD(P)-binding Rossmann-fold domains"/>
    <property type="match status" value="1"/>
</dbReference>
<comment type="caution">
    <text evidence="2">The sequence shown here is derived from an EMBL/GenBank/DDBJ whole genome shotgun (WGS) entry which is preliminary data.</text>
</comment>
<evidence type="ECO:0000256" key="1">
    <source>
        <dbReference type="ARBA" id="ARBA00023002"/>
    </source>
</evidence>
<proteinExistence type="predicted"/>
<gene>
    <name evidence="2" type="ORF">AAF712_008031</name>
</gene>
<evidence type="ECO:0008006" key="4">
    <source>
        <dbReference type="Google" id="ProtNLM"/>
    </source>
</evidence>
<protein>
    <recommendedName>
        <fullName evidence="4">NAD(P)-binding protein</fullName>
    </recommendedName>
</protein>
<dbReference type="EMBL" id="JBBXMP010000053">
    <property type="protein sequence ID" value="KAL0065037.1"/>
    <property type="molecule type" value="Genomic_DNA"/>
</dbReference>
<sequence>MKFTQDLFRYYQTKGMPPPVQGVSLKDQTILITGANTGLGLEGAKHFARRDPGKLIMVCRNEEKGREALERVKTETGFDRIQLWVSDLSSFDSVRSVKDKIDALERLDIIVENAGVAMGEYKLTEDGWETTIQVNLLSTALRIILHLPKMIETAEKYPETVPRVVYVSSGSHYSQTISKEAIDAPETLRVVGEDRGEGVKDWTSKRYAESKVLAQSFMRALQPHLPNITCTSVGPGFCESDLTRHVTGQQAEAIAKMKEEFAYTSEEGGRQLLYAAIGERDREEEMRGGWVAFSEISECSDFLLEEEGKRLEAKVWKEVLEVVGGADERAREVIEKYLS</sequence>
<dbReference type="Proteomes" id="UP001437256">
    <property type="component" value="Unassembled WGS sequence"/>
</dbReference>